<dbReference type="PRINTS" id="PR00111">
    <property type="entry name" value="ABHYDROLASE"/>
</dbReference>
<dbReference type="EMBL" id="FCON02000384">
    <property type="protein sequence ID" value="SAL88260.1"/>
    <property type="molecule type" value="Genomic_DNA"/>
</dbReference>
<gene>
    <name evidence="3" type="ORF">AWB68_08717</name>
</gene>
<evidence type="ECO:0000313" key="3">
    <source>
        <dbReference type="EMBL" id="SAL88260.1"/>
    </source>
</evidence>
<keyword evidence="4" id="KW-1185">Reference proteome</keyword>
<evidence type="ECO:0000313" key="4">
    <source>
        <dbReference type="Proteomes" id="UP000054770"/>
    </source>
</evidence>
<dbReference type="InterPro" id="IPR029058">
    <property type="entry name" value="AB_hydrolase_fold"/>
</dbReference>
<feature type="domain" description="AB hydrolase-1" evidence="2">
    <location>
        <begin position="48"/>
        <end position="328"/>
    </location>
</feature>
<proteinExistence type="predicted"/>
<evidence type="ECO:0000259" key="2">
    <source>
        <dbReference type="Pfam" id="PF00561"/>
    </source>
</evidence>
<dbReference type="InterPro" id="IPR000073">
    <property type="entry name" value="AB_hydrolase_1"/>
</dbReference>
<protein>
    <submittedName>
        <fullName evidence="3">Alpha/beta hydrolase</fullName>
    </submittedName>
</protein>
<accession>A0A158L5V3</accession>
<dbReference type="InterPro" id="IPR000639">
    <property type="entry name" value="Epox_hydrolase-like"/>
</dbReference>
<dbReference type="GO" id="GO:0016787">
    <property type="term" value="F:hydrolase activity"/>
    <property type="evidence" value="ECO:0007669"/>
    <property type="project" value="UniProtKB-KW"/>
</dbReference>
<keyword evidence="1 3" id="KW-0378">Hydrolase</keyword>
<dbReference type="RefSeq" id="WP_235028866.1">
    <property type="nucleotide sequence ID" value="NZ_FCON02000384.1"/>
</dbReference>
<comment type="caution">
    <text evidence="3">The sequence shown here is derived from an EMBL/GenBank/DDBJ whole genome shotgun (WGS) entry which is preliminary data.</text>
</comment>
<reference evidence="3" key="1">
    <citation type="submission" date="2016-01" db="EMBL/GenBank/DDBJ databases">
        <authorList>
            <person name="Peeters C."/>
        </authorList>
    </citation>
    <scope>NUCLEOTIDE SEQUENCE [LARGE SCALE GENOMIC DNA]</scope>
    <source>
        <strain evidence="3">LMG 22940</strain>
    </source>
</reference>
<sequence>MDTNAAMRTRRPLATLGQVDADDPAAFNHCFAEVNGIRMHYIDEGEGPLVILLHGFPYLWYMWRRQIGALAKAGFRVVVPDQRGFGQTDRPDAIEAYDMSQAVGDMVGLMKALGETSAVIVGHDLGAWVAQSAAMLRPDLFRGLVMLNTPVPPRGKIRPTVGLQEMAKGRVFHHLYFQQIGKPDRELASDPRKTLRSMYYSVSGSAVGAERWRLFIEAGEPILNAFTEPKEFPSWLSARAIDYYVDEYTRTGFTGAINYYRCRDRNWEITSFLDGAVVRQPSMFIGGAADPSLEPIELRGLYDQFDTYLSGLQKKVLLPGVGHSAAEESVDQVNALLLEFLEQFKR</sequence>
<organism evidence="3 4">
    <name type="scientific">Caballeronia choica</name>
    <dbReference type="NCBI Taxonomy" id="326476"/>
    <lineage>
        <taxon>Bacteria</taxon>
        <taxon>Pseudomonadati</taxon>
        <taxon>Pseudomonadota</taxon>
        <taxon>Betaproteobacteria</taxon>
        <taxon>Burkholderiales</taxon>
        <taxon>Burkholderiaceae</taxon>
        <taxon>Caballeronia</taxon>
    </lineage>
</organism>
<dbReference type="Gene3D" id="3.40.50.1820">
    <property type="entry name" value="alpha/beta hydrolase"/>
    <property type="match status" value="1"/>
</dbReference>
<name>A0A158L5V3_9BURK</name>
<dbReference type="AlphaFoldDB" id="A0A158L5V3"/>
<dbReference type="PRINTS" id="PR00412">
    <property type="entry name" value="EPOXHYDRLASE"/>
</dbReference>
<dbReference type="SUPFAM" id="SSF53474">
    <property type="entry name" value="alpha/beta-Hydrolases"/>
    <property type="match status" value="1"/>
</dbReference>
<evidence type="ECO:0000256" key="1">
    <source>
        <dbReference type="ARBA" id="ARBA00022801"/>
    </source>
</evidence>
<dbReference type="Pfam" id="PF00561">
    <property type="entry name" value="Abhydrolase_1"/>
    <property type="match status" value="1"/>
</dbReference>
<dbReference type="Proteomes" id="UP000054770">
    <property type="component" value="Unassembled WGS sequence"/>
</dbReference>
<dbReference type="PANTHER" id="PTHR43329">
    <property type="entry name" value="EPOXIDE HYDROLASE"/>
    <property type="match status" value="1"/>
</dbReference>